<name>A0ABX5D8J5_9VIBR</name>
<evidence type="ECO:0000313" key="2">
    <source>
        <dbReference type="Proteomes" id="UP000238163"/>
    </source>
</evidence>
<evidence type="ECO:0000313" key="1">
    <source>
        <dbReference type="EMBL" id="PRQ64936.1"/>
    </source>
</evidence>
<dbReference type="EMBL" id="NWTN01000031">
    <property type="protein sequence ID" value="PRQ64936.1"/>
    <property type="molecule type" value="Genomic_DNA"/>
</dbReference>
<dbReference type="RefSeq" id="WP_106009021.1">
    <property type="nucleotide sequence ID" value="NZ_NWTN01000031.1"/>
</dbReference>
<keyword evidence="2" id="KW-1185">Reference proteome</keyword>
<protein>
    <submittedName>
        <fullName evidence="1">Uncharacterized protein</fullName>
    </submittedName>
</protein>
<accession>A0ABX5D8J5</accession>
<dbReference type="Gene3D" id="3.40.50.11440">
    <property type="match status" value="1"/>
</dbReference>
<proteinExistence type="predicted"/>
<comment type="caution">
    <text evidence="1">The sequence shown here is derived from an EMBL/GenBank/DDBJ whole genome shotgun (WGS) entry which is preliminary data.</text>
</comment>
<gene>
    <name evidence="1" type="ORF">COR51_25065</name>
</gene>
<organism evidence="1 2">
    <name type="scientific">Vibrio mediterranei</name>
    <dbReference type="NCBI Taxonomy" id="689"/>
    <lineage>
        <taxon>Bacteria</taxon>
        <taxon>Pseudomonadati</taxon>
        <taxon>Pseudomonadota</taxon>
        <taxon>Gammaproteobacteria</taxon>
        <taxon>Vibrionales</taxon>
        <taxon>Vibrionaceae</taxon>
        <taxon>Vibrio</taxon>
    </lineage>
</organism>
<sequence>MEADGIILCNKIKPHADFKGQVESGLLKMLCIGLGNHVGASSLHRYGFHNFHRVIPEAGGRLLEQVNVPFAIGLVENAYDELMDIEVVEQADILSLEPKYLEKAKQNIATIKIPDIDVLIIQEIGKNISGEGMDPNVTGRPGSGVSGFTGPNISSTVVLSLTEATHGNGVGIGMADITTRQLVQNLDFSAMYTNAATAGTLATAKIPMVMGNDREAIVFALKTGPIHDIQNAKIVWIKNTLELDNIYVSEGLKDVVESLEGVDCISESIAFEFDESGSLLPWIE</sequence>
<dbReference type="Proteomes" id="UP000238163">
    <property type="component" value="Unassembled WGS sequence"/>
</dbReference>
<reference evidence="1 2" key="1">
    <citation type="submission" date="2018-03" db="EMBL/GenBank/DDBJ databases">
        <title>Genetic Diversity and Phenotypic Plasticity of AHL Mediated Quorum Sensing in Environmental Strains of Vibrio mediterranei.</title>
        <authorList>
            <person name="Lantoine F."/>
            <person name="Vouve F."/>
        </authorList>
    </citation>
    <scope>NUCLEOTIDE SEQUENCE [LARGE SCALE GENOMIC DNA]</scope>
    <source>
        <strain evidence="1 2">17LN0615E</strain>
    </source>
</reference>